<dbReference type="Proteomes" id="UP000001880">
    <property type="component" value="Chromosome"/>
</dbReference>
<dbReference type="SUPFAM" id="SSF52540">
    <property type="entry name" value="P-loop containing nucleoside triphosphate hydrolases"/>
    <property type="match status" value="1"/>
</dbReference>
<reference evidence="2 3" key="1">
    <citation type="journal article" date="2010" name="Stand. Genomic Sci.">
        <title>Complete genome sequence of Haliangium ochraceum type strain (SMP-2).</title>
        <authorList>
            <consortium name="US DOE Joint Genome Institute (JGI-PGF)"/>
            <person name="Ivanova N."/>
            <person name="Daum C."/>
            <person name="Lang E."/>
            <person name="Abt B."/>
            <person name="Kopitz M."/>
            <person name="Saunders E."/>
            <person name="Lapidus A."/>
            <person name="Lucas S."/>
            <person name="Glavina Del Rio T."/>
            <person name="Nolan M."/>
            <person name="Tice H."/>
            <person name="Copeland A."/>
            <person name="Cheng J.F."/>
            <person name="Chen F."/>
            <person name="Bruce D."/>
            <person name="Goodwin L."/>
            <person name="Pitluck S."/>
            <person name="Mavromatis K."/>
            <person name="Pati A."/>
            <person name="Mikhailova N."/>
            <person name="Chen A."/>
            <person name="Palaniappan K."/>
            <person name="Land M."/>
            <person name="Hauser L."/>
            <person name="Chang Y.J."/>
            <person name="Jeffries C.D."/>
            <person name="Detter J.C."/>
            <person name="Brettin T."/>
            <person name="Rohde M."/>
            <person name="Goker M."/>
            <person name="Bristow J."/>
            <person name="Markowitz V."/>
            <person name="Eisen J.A."/>
            <person name="Hugenholtz P."/>
            <person name="Kyrpides N.C."/>
            <person name="Klenk H.P."/>
        </authorList>
    </citation>
    <scope>NUCLEOTIDE SEQUENCE [LARGE SCALE GENOMIC DNA]</scope>
    <source>
        <strain evidence="3">DSM 14365 / CIP 107738 / JCM 11303 / AJ 13395 / SMP-2</strain>
    </source>
</reference>
<keyword evidence="3" id="KW-1185">Reference proteome</keyword>
<dbReference type="InterPro" id="IPR027417">
    <property type="entry name" value="P-loop_NTPase"/>
</dbReference>
<sequence length="914" mass="100847">MHAEVEALITDIGPDTAASLRAATVSGIFDLSALDVGIGAHAETLLRDSRIQSFVAEFRQRLAPRFATWNLGTVGAIADGPTRRPIDVGLDEMYLPLRMHGGFSLEETDIGAPISPDELLARERPLVIRGPAGTGKTTWMQWTFRRLLERDDAVPCLVELRDLAKVWGEAKPARRTLDTYLRDWVAEWVGGAWQESIDDMLRDLLEFDEGPRPVLLIDGWDEIGDLGSELRQKLAGFLKVFPRVLAVVTSRPYGQGKPTDSDGFETVDIQPLSNGDIDTMAERFFRLVHGADARASEEAGTRFRNEIAASEDALRLARTPLTLTMMLLISRDRSLPDKRHALYQMCIENMLAARPDRKEQEGARLGEVEWRPDDRGARFRALAAMAAQAQQSGYGEGRGQIVMPWRQALRYMPEEWSDDQRRGFLAWLVGAAGILNDRTDGSVAFAHLSFQEYLTAWHLLVHREGEAARIGLCREHRTDIHWWETLRLWAALVHEGEPMRLHPVLRHLSLDGIGGARLAGHGDEQADEIEARAAGFWLAGAMLADGLGAERDMDSWVGALSDAFWMPGGEHADECARAWRRSQQRERRQRIAAAWPTFTPALSWLRWLRARHWLHNLNLGAQAPELAAAPILTLLRGGRRLESADEVANARVLTGASPWWPTLLPELAILRLWPGQRPRVGAVLQLCVSLGASAEELPALLQSMLASGSPATAPAGARVFSRDDVEGDVQSWITQLTLLSDKHLPASSSWGQRLSAASFAQWMLDAAWVDIYTREAEIGGRLAFSVAHDDGGALTPLFRIACRASLDETTDTPALTEAVRALPADTDPLWPALARHVARQSTDADRALLESVARDPGLRAPPLSWGLRFFVRGDVLLADGSVCTLDELCAESGLQPLPALEDMPPEPDLLPGAG</sequence>
<dbReference type="HOGENOM" id="CLU_318267_0_0_7"/>
<dbReference type="OrthoDB" id="135105at2"/>
<dbReference type="Pfam" id="PF05729">
    <property type="entry name" value="NACHT"/>
    <property type="match status" value="1"/>
</dbReference>
<name>D0LXH1_HALO1</name>
<dbReference type="PANTHER" id="PTHR46844">
    <property type="entry name" value="SLR5058 PROTEIN"/>
    <property type="match status" value="1"/>
</dbReference>
<gene>
    <name evidence="2" type="ordered locus">Hoch_5241</name>
</gene>
<organism evidence="2 3">
    <name type="scientific">Haliangium ochraceum (strain DSM 14365 / JCM 11303 / SMP-2)</name>
    <dbReference type="NCBI Taxonomy" id="502025"/>
    <lineage>
        <taxon>Bacteria</taxon>
        <taxon>Pseudomonadati</taxon>
        <taxon>Myxococcota</taxon>
        <taxon>Polyangia</taxon>
        <taxon>Haliangiales</taxon>
        <taxon>Kofleriaceae</taxon>
        <taxon>Haliangium</taxon>
    </lineage>
</organism>
<dbReference type="EMBL" id="CP001804">
    <property type="protein sequence ID" value="ACY17726.1"/>
    <property type="molecule type" value="Genomic_DNA"/>
</dbReference>
<proteinExistence type="predicted"/>
<dbReference type="KEGG" id="hoh:Hoch_5241"/>
<evidence type="ECO:0000313" key="3">
    <source>
        <dbReference type="Proteomes" id="UP000001880"/>
    </source>
</evidence>
<dbReference type="InterPro" id="IPR007111">
    <property type="entry name" value="NACHT_NTPase"/>
</dbReference>
<dbReference type="PROSITE" id="PS50837">
    <property type="entry name" value="NACHT"/>
    <property type="match status" value="1"/>
</dbReference>
<protein>
    <submittedName>
        <fullName evidence="2">Putative signal transduction protein with Nacht domain</fullName>
    </submittedName>
</protein>
<dbReference type="STRING" id="502025.Hoch_5241"/>
<dbReference type="AlphaFoldDB" id="D0LXH1"/>
<feature type="domain" description="NACHT" evidence="1">
    <location>
        <begin position="124"/>
        <end position="252"/>
    </location>
</feature>
<dbReference type="eggNOG" id="COG5635">
    <property type="taxonomic scope" value="Bacteria"/>
</dbReference>
<evidence type="ECO:0000313" key="2">
    <source>
        <dbReference type="EMBL" id="ACY17726.1"/>
    </source>
</evidence>
<dbReference type="RefSeq" id="WP_012830318.1">
    <property type="nucleotide sequence ID" value="NC_013440.1"/>
</dbReference>
<evidence type="ECO:0000259" key="1">
    <source>
        <dbReference type="PROSITE" id="PS50837"/>
    </source>
</evidence>
<accession>D0LXH1</accession>
<dbReference type="Gene3D" id="3.40.50.300">
    <property type="entry name" value="P-loop containing nucleotide triphosphate hydrolases"/>
    <property type="match status" value="1"/>
</dbReference>
<dbReference type="PANTHER" id="PTHR46844:SF1">
    <property type="entry name" value="SLR5058 PROTEIN"/>
    <property type="match status" value="1"/>
</dbReference>